<name>A0A423VSX4_9PEZI</name>
<accession>A0A423VSX4</accession>
<dbReference type="AlphaFoldDB" id="A0A423VSX4"/>
<feature type="region of interest" description="Disordered" evidence="1">
    <location>
        <begin position="1"/>
        <end position="22"/>
    </location>
</feature>
<organism evidence="2 3">
    <name type="scientific">Cytospora schulzeri</name>
    <dbReference type="NCBI Taxonomy" id="448051"/>
    <lineage>
        <taxon>Eukaryota</taxon>
        <taxon>Fungi</taxon>
        <taxon>Dikarya</taxon>
        <taxon>Ascomycota</taxon>
        <taxon>Pezizomycotina</taxon>
        <taxon>Sordariomycetes</taxon>
        <taxon>Sordariomycetidae</taxon>
        <taxon>Diaporthales</taxon>
        <taxon>Cytosporaceae</taxon>
        <taxon>Cytospora</taxon>
    </lineage>
</organism>
<dbReference type="Proteomes" id="UP000283895">
    <property type="component" value="Unassembled WGS sequence"/>
</dbReference>
<proteinExistence type="predicted"/>
<keyword evidence="3" id="KW-1185">Reference proteome</keyword>
<evidence type="ECO:0000313" key="3">
    <source>
        <dbReference type="Proteomes" id="UP000283895"/>
    </source>
</evidence>
<evidence type="ECO:0000313" key="2">
    <source>
        <dbReference type="EMBL" id="ROV94053.1"/>
    </source>
</evidence>
<gene>
    <name evidence="2" type="ORF">VMCG_08259</name>
</gene>
<protein>
    <submittedName>
        <fullName evidence="2">Uncharacterized protein</fullName>
    </submittedName>
</protein>
<dbReference type="OrthoDB" id="5226254at2759"/>
<sequence length="243" mass="27368">MASTNQTSSVTGVGDQAPAVQEPGTLRYNSDCVVYLFFGRDQSDPQSISNIWIRMTRPDLDSPDFCRRALTQYIQTAINLGLTHYYPYFGDILIFPISWSPQGRHRRRLILRTEPLNNGQIFSLLPENVDPDPFPMNLIEQQLVEGNPFEGPCRQIQTLELEGISTSEQSWDLKIETIARLRELAEMERLPPGLDSFPYSVGIDAVSDDNAGRGAWSPRRLGPLLTREYLNEASGEYARASSV</sequence>
<dbReference type="EMBL" id="LKEA01000042">
    <property type="protein sequence ID" value="ROV94053.1"/>
    <property type="molecule type" value="Genomic_DNA"/>
</dbReference>
<feature type="compositionally biased region" description="Polar residues" evidence="1">
    <location>
        <begin position="1"/>
        <end position="11"/>
    </location>
</feature>
<comment type="caution">
    <text evidence="2">The sequence shown here is derived from an EMBL/GenBank/DDBJ whole genome shotgun (WGS) entry which is preliminary data.</text>
</comment>
<reference evidence="2 3" key="1">
    <citation type="submission" date="2015-09" db="EMBL/GenBank/DDBJ databases">
        <title>Host preference determinants of Valsa canker pathogens revealed by comparative genomics.</title>
        <authorList>
            <person name="Yin Z."/>
            <person name="Huang L."/>
        </authorList>
    </citation>
    <scope>NUCLEOTIDE SEQUENCE [LARGE SCALE GENOMIC DNA]</scope>
    <source>
        <strain evidence="2 3">03-1</strain>
    </source>
</reference>
<evidence type="ECO:0000256" key="1">
    <source>
        <dbReference type="SAM" id="MobiDB-lite"/>
    </source>
</evidence>